<evidence type="ECO:0000313" key="14">
    <source>
        <dbReference type="EMBL" id="GMK54331.1"/>
    </source>
</evidence>
<keyword evidence="4" id="KW-0479">Metal-binding</keyword>
<evidence type="ECO:0000256" key="2">
    <source>
        <dbReference type="ARBA" id="ARBA00004613"/>
    </source>
</evidence>
<dbReference type="InterPro" id="IPR054497">
    <property type="entry name" value="LPMO_AA14"/>
</dbReference>
<dbReference type="AlphaFoldDB" id="A0AAD3TPW2"/>
<keyword evidence="7" id="KW-0186">Copper</keyword>
<proteinExistence type="inferred from homology"/>
<dbReference type="Pfam" id="PF22810">
    <property type="entry name" value="LPMO_AA14"/>
    <property type="match status" value="1"/>
</dbReference>
<keyword evidence="10" id="KW-0325">Glycoprotein</keyword>
<dbReference type="GO" id="GO:0005576">
    <property type="term" value="C:extracellular region"/>
    <property type="evidence" value="ECO:0007669"/>
    <property type="project" value="UniProtKB-SubCell"/>
</dbReference>
<protein>
    <submittedName>
        <fullName evidence="14">Uncharacterized protein</fullName>
    </submittedName>
</protein>
<keyword evidence="9" id="KW-1015">Disulfide bond</keyword>
<keyword evidence="15" id="KW-1185">Reference proteome</keyword>
<evidence type="ECO:0000256" key="9">
    <source>
        <dbReference type="ARBA" id="ARBA00023157"/>
    </source>
</evidence>
<evidence type="ECO:0000256" key="1">
    <source>
        <dbReference type="ARBA" id="ARBA00001973"/>
    </source>
</evidence>
<feature type="compositionally biased region" description="Low complexity" evidence="12">
    <location>
        <begin position="341"/>
        <end position="367"/>
    </location>
</feature>
<evidence type="ECO:0000256" key="5">
    <source>
        <dbReference type="ARBA" id="ARBA00022729"/>
    </source>
</evidence>
<dbReference type="EMBL" id="BTCM01000001">
    <property type="protein sequence ID" value="GMK54331.1"/>
    <property type="molecule type" value="Genomic_DNA"/>
</dbReference>
<feature type="compositionally biased region" description="Basic residues" evidence="12">
    <location>
        <begin position="462"/>
        <end position="478"/>
    </location>
</feature>
<comment type="caution">
    <text evidence="14">The sequence shown here is derived from an EMBL/GenBank/DDBJ whole genome shotgun (WGS) entry which is preliminary data.</text>
</comment>
<evidence type="ECO:0000256" key="7">
    <source>
        <dbReference type="ARBA" id="ARBA00023008"/>
    </source>
</evidence>
<accession>A0AAD3TPW2</accession>
<evidence type="ECO:0000256" key="12">
    <source>
        <dbReference type="SAM" id="MobiDB-lite"/>
    </source>
</evidence>
<evidence type="ECO:0000313" key="15">
    <source>
        <dbReference type="Proteomes" id="UP001222932"/>
    </source>
</evidence>
<feature type="compositionally biased region" description="Low complexity" evidence="12">
    <location>
        <begin position="386"/>
        <end position="431"/>
    </location>
</feature>
<reference evidence="14" key="2">
    <citation type="submission" date="2023-06" db="EMBL/GenBank/DDBJ databases">
        <authorList>
            <person name="Kobayashi Y."/>
            <person name="Kayamori A."/>
            <person name="Aoki K."/>
            <person name="Shiwa Y."/>
            <person name="Fujita N."/>
            <person name="Sugita T."/>
            <person name="Iwasaki W."/>
            <person name="Tanaka N."/>
            <person name="Takashima M."/>
        </authorList>
    </citation>
    <scope>NUCLEOTIDE SEQUENCE</scope>
    <source>
        <strain evidence="14">HIS016</strain>
    </source>
</reference>
<organism evidence="14 15">
    <name type="scientific">Cutaneotrichosporon spelunceum</name>
    <dbReference type="NCBI Taxonomy" id="1672016"/>
    <lineage>
        <taxon>Eukaryota</taxon>
        <taxon>Fungi</taxon>
        <taxon>Dikarya</taxon>
        <taxon>Basidiomycota</taxon>
        <taxon>Agaricomycotina</taxon>
        <taxon>Tremellomycetes</taxon>
        <taxon>Trichosporonales</taxon>
        <taxon>Trichosporonaceae</taxon>
        <taxon>Cutaneotrichosporon</taxon>
    </lineage>
</organism>
<sequence>MLAALLSLIAVPAAAHMTMWHPAMYGFVPNDLEYSKASQPIPIGASFDRWWFRGDIDKPPADGQFLELPAGGVFTGEISNNKVYTSYGKKPTPDTGKMASMNEGNGLLHALDPFHIPPDQTKEVMGCGLGIAYESDVHKIKPEDFTIISTNRHCPWYRDVDFHIPKGLPPCPPGGCHCMWGWIHNELGGGQELYFTGYRCNVTGETGTVPIPKPAIARKCPYNKNNCTIGAKQPHYWLMGERNNNPQGYSDAPFYNEAYGFKDGAQDDLWLIDLGTTWLNSSDQAPIPDRSGAWHEPIVGRDPNAPVGHATGPGAVNSPDSNATPDNPPAVENPSTPVAPPSASASASESSATIASSAPSASSPSVPGLNPDDGNLHVGPTGSELPGAVPSASASGTSGSAAAGSPAPSTGSGVNSSSVVAGNPSASVGSGTPAAPAGNGSPTPPAGSGNPSVPVGTTGSGRPKKCKRSRKRTQRRRL</sequence>
<reference evidence="14" key="1">
    <citation type="journal article" date="2023" name="BMC Genomics">
        <title>Chromosome-level genome assemblies of Cutaneotrichosporon spp. (Trichosporonales, Basidiomycota) reveal imbalanced evolution between nucleotide sequences and chromosome synteny.</title>
        <authorList>
            <person name="Kobayashi Y."/>
            <person name="Kayamori A."/>
            <person name="Aoki K."/>
            <person name="Shiwa Y."/>
            <person name="Matsutani M."/>
            <person name="Fujita N."/>
            <person name="Sugita T."/>
            <person name="Iwasaki W."/>
            <person name="Tanaka N."/>
            <person name="Takashima M."/>
        </authorList>
    </citation>
    <scope>NUCLEOTIDE SEQUENCE</scope>
    <source>
        <strain evidence="14">HIS016</strain>
    </source>
</reference>
<feature type="region of interest" description="Disordered" evidence="12">
    <location>
        <begin position="287"/>
        <end position="478"/>
    </location>
</feature>
<evidence type="ECO:0000256" key="11">
    <source>
        <dbReference type="ARBA" id="ARBA00046340"/>
    </source>
</evidence>
<evidence type="ECO:0000256" key="8">
    <source>
        <dbReference type="ARBA" id="ARBA00023033"/>
    </source>
</evidence>
<evidence type="ECO:0000256" key="13">
    <source>
        <dbReference type="SAM" id="SignalP"/>
    </source>
</evidence>
<evidence type="ECO:0000256" key="4">
    <source>
        <dbReference type="ARBA" id="ARBA00022723"/>
    </source>
</evidence>
<evidence type="ECO:0000256" key="10">
    <source>
        <dbReference type="ARBA" id="ARBA00023180"/>
    </source>
</evidence>
<dbReference type="Proteomes" id="UP001222932">
    <property type="component" value="Unassembled WGS sequence"/>
</dbReference>
<feature type="chain" id="PRO_5041955895" evidence="13">
    <location>
        <begin position="16"/>
        <end position="478"/>
    </location>
</feature>
<name>A0AAD3TPW2_9TREE</name>
<keyword evidence="3" id="KW-0964">Secreted</keyword>
<gene>
    <name evidence="14" type="ORF">CspeluHIS016_0109170</name>
</gene>
<keyword evidence="8" id="KW-0503">Monooxygenase</keyword>
<comment type="cofactor">
    <cofactor evidence="1">
        <name>Cu(2+)</name>
        <dbReference type="ChEBI" id="CHEBI:29036"/>
    </cofactor>
</comment>
<evidence type="ECO:0000256" key="6">
    <source>
        <dbReference type="ARBA" id="ARBA00023002"/>
    </source>
</evidence>
<evidence type="ECO:0000256" key="3">
    <source>
        <dbReference type="ARBA" id="ARBA00022525"/>
    </source>
</evidence>
<comment type="subcellular location">
    <subcellularLocation>
        <location evidence="2">Secreted</location>
    </subcellularLocation>
</comment>
<feature type="signal peptide" evidence="13">
    <location>
        <begin position="1"/>
        <end position="15"/>
    </location>
</feature>
<keyword evidence="5 13" id="KW-0732">Signal</keyword>
<dbReference type="GO" id="GO:0046872">
    <property type="term" value="F:metal ion binding"/>
    <property type="evidence" value="ECO:0007669"/>
    <property type="project" value="UniProtKB-KW"/>
</dbReference>
<comment type="similarity">
    <text evidence="11">Belongs to the polysaccharide monooxygenase AA14 family.</text>
</comment>
<dbReference type="GO" id="GO:0004497">
    <property type="term" value="F:monooxygenase activity"/>
    <property type="evidence" value="ECO:0007669"/>
    <property type="project" value="UniProtKB-KW"/>
</dbReference>
<keyword evidence="6" id="KW-0560">Oxidoreductase</keyword>